<evidence type="ECO:0000256" key="2">
    <source>
        <dbReference type="ARBA" id="ARBA00023043"/>
    </source>
</evidence>
<dbReference type="Pfam" id="PF12796">
    <property type="entry name" value="Ank_2"/>
    <property type="match status" value="4"/>
</dbReference>
<dbReference type="AlphaFoldDB" id="A0A8G0PJL6"/>
<keyword evidence="5" id="KW-1185">Reference proteome</keyword>
<dbReference type="PRINTS" id="PR01415">
    <property type="entry name" value="ANKYRIN"/>
</dbReference>
<dbReference type="EMBL" id="CP075868">
    <property type="protein sequence ID" value="QYT03008.1"/>
    <property type="molecule type" value="Genomic_DNA"/>
</dbReference>
<dbReference type="Gene3D" id="1.25.40.20">
    <property type="entry name" value="Ankyrin repeat-containing domain"/>
    <property type="match status" value="6"/>
</dbReference>
<evidence type="ECO:0000313" key="4">
    <source>
        <dbReference type="EMBL" id="QYT03008.1"/>
    </source>
</evidence>
<evidence type="ECO:0000256" key="1">
    <source>
        <dbReference type="ARBA" id="ARBA00022737"/>
    </source>
</evidence>
<gene>
    <name evidence="4" type="ORF">H0G86_009984</name>
</gene>
<dbReference type="Proteomes" id="UP000826661">
    <property type="component" value="Chromosome V"/>
</dbReference>
<dbReference type="PROSITE" id="PS50088">
    <property type="entry name" value="ANK_REPEAT"/>
    <property type="match status" value="7"/>
</dbReference>
<dbReference type="PANTHER" id="PTHR24198">
    <property type="entry name" value="ANKYRIN REPEAT AND PROTEIN KINASE DOMAIN-CONTAINING PROTEIN"/>
    <property type="match status" value="1"/>
</dbReference>
<reference evidence="4 5" key="1">
    <citation type="journal article" date="2021" name="BMC Genomics">
        <title>Telomere-to-telomere genome assembly of asparaginase-producing Trichoderma simmonsii.</title>
        <authorList>
            <person name="Chung D."/>
            <person name="Kwon Y.M."/>
            <person name="Yang Y."/>
        </authorList>
    </citation>
    <scope>NUCLEOTIDE SEQUENCE [LARGE SCALE GENOMIC DNA]</scope>
    <source>
        <strain evidence="4 5">GH-Sj1</strain>
    </source>
</reference>
<keyword evidence="1" id="KW-0677">Repeat</keyword>
<dbReference type="InterPro" id="IPR036770">
    <property type="entry name" value="Ankyrin_rpt-contain_sf"/>
</dbReference>
<feature type="repeat" description="ANK" evidence="3">
    <location>
        <begin position="49"/>
        <end position="81"/>
    </location>
</feature>
<evidence type="ECO:0000256" key="3">
    <source>
        <dbReference type="PROSITE-ProRule" id="PRU00023"/>
    </source>
</evidence>
<feature type="repeat" description="ANK" evidence="3">
    <location>
        <begin position="237"/>
        <end position="272"/>
    </location>
</feature>
<dbReference type="PANTHER" id="PTHR24198:SF165">
    <property type="entry name" value="ANKYRIN REPEAT-CONTAINING PROTEIN-RELATED"/>
    <property type="match status" value="1"/>
</dbReference>
<dbReference type="SUPFAM" id="SSF48403">
    <property type="entry name" value="Ankyrin repeat"/>
    <property type="match status" value="2"/>
</dbReference>
<feature type="repeat" description="ANK" evidence="3">
    <location>
        <begin position="274"/>
        <end position="306"/>
    </location>
</feature>
<protein>
    <submittedName>
        <fullName evidence="4">ANK_REP_REGION domain-containing protein</fullName>
    </submittedName>
</protein>
<feature type="repeat" description="ANK" evidence="3">
    <location>
        <begin position="624"/>
        <end position="656"/>
    </location>
</feature>
<keyword evidence="2 3" id="KW-0040">ANK repeat</keyword>
<dbReference type="InterPro" id="IPR002110">
    <property type="entry name" value="Ankyrin_rpt"/>
</dbReference>
<name>A0A8G0PJL6_9HYPO</name>
<feature type="repeat" description="ANK" evidence="3">
    <location>
        <begin position="16"/>
        <end position="48"/>
    </location>
</feature>
<organism evidence="4 5">
    <name type="scientific">Trichoderma simmonsii</name>
    <dbReference type="NCBI Taxonomy" id="1491479"/>
    <lineage>
        <taxon>Eukaryota</taxon>
        <taxon>Fungi</taxon>
        <taxon>Dikarya</taxon>
        <taxon>Ascomycota</taxon>
        <taxon>Pezizomycotina</taxon>
        <taxon>Sordariomycetes</taxon>
        <taxon>Hypocreomycetidae</taxon>
        <taxon>Hypocreales</taxon>
        <taxon>Hypocreaceae</taxon>
        <taxon>Trichoderma</taxon>
    </lineage>
</organism>
<feature type="repeat" description="ANK" evidence="3">
    <location>
        <begin position="111"/>
        <end position="143"/>
    </location>
</feature>
<sequence length="731" mass="79885">MIAEKHGANEYITQEDLDFGLHYAAFGGHLDIVQLFLEQGANMNAHCGKWDSAMHAAVNGGHMNVMEFFVSNGANVDSQPAFFMCFPEQGTHYYLNYLLDRGMSIDVLDEQHGTALHEAITNNNFTLFDLLLERGADVNALSENLGTPLQTACVRLDKYDWREEDSEMRQNLRKPRKLYYIEKLLDCGADPSIRGGKYDTALQAACSTTTAWKMGVPIKAVQLLIEHGADVNAQGGHWGSALHAAAASNSKEKVEMIKLLLDNGAKVDQKGDSTWGTPLHVACHEGTLEAVRFLVDRGADVNDEGGRFGTPILAAAARVEYQDPPKLPILTFLMNKGANINHQGGEYGSVLQAHFHDYVDDIESFLFALKHCADVNSNGGEYGTALIAGCAYPHSLGKECVRLLLDHGADVNVQSDEYGTALVAACLPHDYKDTKMVQWLLEYGIDVNAQGSKHGTALSAACSWNYSEAAELLLNHGANIHLQDCAAWYSATHEIATRDDFGTHESDSSGDAVILELLLDRGIDINHEHAEYGTALHAMMTAEQAGPNWLEGINLLLKHHINPNIMNERLGSALHIACAIKHEAIHADFDYNCSGCKSINASSSKAAYLLEQYPNIDVNAQGGTFGTALQAAAYSGQTLSVRLLLDRKASVNIRDGKYHTALNGAVISGHWNIAKILLVAGAIPDCQLQEEPDEAWLQTVLVEDGRGAVERYRKFWEVELEKKRGEGASNS</sequence>
<dbReference type="PROSITE" id="PS50297">
    <property type="entry name" value="ANK_REP_REGION"/>
    <property type="match status" value="5"/>
</dbReference>
<dbReference type="Pfam" id="PF13857">
    <property type="entry name" value="Ank_5"/>
    <property type="match status" value="1"/>
</dbReference>
<feature type="repeat" description="ANK" evidence="3">
    <location>
        <begin position="453"/>
        <end position="485"/>
    </location>
</feature>
<evidence type="ECO:0000313" key="5">
    <source>
        <dbReference type="Proteomes" id="UP000826661"/>
    </source>
</evidence>
<proteinExistence type="predicted"/>
<accession>A0A8G0PJL6</accession>
<dbReference type="SMART" id="SM00248">
    <property type="entry name" value="ANK"/>
    <property type="match status" value="15"/>
</dbReference>